<protein>
    <submittedName>
        <fullName evidence="7">Dicarboxylate/amino acid:cation symporter</fullName>
    </submittedName>
</protein>
<organism evidence="7 8">
    <name type="scientific">Mycobacterium tuberculosis</name>
    <dbReference type="NCBI Taxonomy" id="1773"/>
    <lineage>
        <taxon>Bacteria</taxon>
        <taxon>Bacillati</taxon>
        <taxon>Actinomycetota</taxon>
        <taxon>Actinomycetes</taxon>
        <taxon>Mycobacteriales</taxon>
        <taxon>Mycobacteriaceae</taxon>
        <taxon>Mycobacterium</taxon>
        <taxon>Mycobacterium tuberculosis complex</taxon>
    </lineage>
</organism>
<evidence type="ECO:0000256" key="6">
    <source>
        <dbReference type="ARBA" id="ARBA00023136"/>
    </source>
</evidence>
<dbReference type="GO" id="GO:0015293">
    <property type="term" value="F:symporter activity"/>
    <property type="evidence" value="ECO:0007669"/>
    <property type="project" value="UniProtKB-KW"/>
</dbReference>
<proteinExistence type="predicted"/>
<keyword evidence="3" id="KW-1003">Cell membrane</keyword>
<evidence type="ECO:0000313" key="7">
    <source>
        <dbReference type="EMBL" id="MBP0685858.1"/>
    </source>
</evidence>
<keyword evidence="2" id="KW-0813">Transport</keyword>
<sequence>LVLIGAGWAVLGRGVVRLLRLLRAPMILAFSTASSEAAFPRTVEVLERFGVRPRVTGFVLPLGYSFNLDGSMMYQAMA</sequence>
<feature type="non-terminal residue" evidence="7">
    <location>
        <position position="78"/>
    </location>
</feature>
<evidence type="ECO:0000256" key="2">
    <source>
        <dbReference type="ARBA" id="ARBA00022448"/>
    </source>
</evidence>
<evidence type="ECO:0000256" key="3">
    <source>
        <dbReference type="ARBA" id="ARBA00022475"/>
    </source>
</evidence>
<dbReference type="GO" id="GO:0005886">
    <property type="term" value="C:plasma membrane"/>
    <property type="evidence" value="ECO:0007669"/>
    <property type="project" value="UniProtKB-SubCell"/>
</dbReference>
<keyword evidence="5" id="KW-1133">Transmembrane helix</keyword>
<dbReference type="Gene3D" id="1.10.3860.10">
    <property type="entry name" value="Sodium:dicarboxylate symporter"/>
    <property type="match status" value="1"/>
</dbReference>
<name>A0ABD4Q5T6_MYCTX</name>
<dbReference type="Proteomes" id="UP000671119">
    <property type="component" value="Unassembled WGS sequence"/>
</dbReference>
<evidence type="ECO:0000256" key="5">
    <source>
        <dbReference type="ARBA" id="ARBA00022989"/>
    </source>
</evidence>
<dbReference type="EMBL" id="JAGIZI010000655">
    <property type="protein sequence ID" value="MBP0685858.1"/>
    <property type="molecule type" value="Genomic_DNA"/>
</dbReference>
<reference evidence="7 8" key="1">
    <citation type="submission" date="2021-03" db="EMBL/GenBank/DDBJ databases">
        <title>Whole Genome Sequencing of Mycobacterium tuberculosis clinical isolates from Arunachal Pradesh, India.</title>
        <authorList>
            <person name="Singh S."/>
            <person name="Mudliar S.R."/>
            <person name="Kulsum U."/>
            <person name="Rufai S.B."/>
            <person name="Singh P.K."/>
            <person name="Umpo M."/>
            <person name="Nyori M."/>
        </authorList>
    </citation>
    <scope>NUCLEOTIDE SEQUENCE [LARGE SCALE GENOMIC DNA]</scope>
    <source>
        <strain evidence="7 8">OMICS/BPL/0142/20/SP</strain>
    </source>
</reference>
<feature type="non-terminal residue" evidence="7">
    <location>
        <position position="1"/>
    </location>
</feature>
<dbReference type="SUPFAM" id="SSF118215">
    <property type="entry name" value="Proton glutamate symport protein"/>
    <property type="match status" value="1"/>
</dbReference>
<dbReference type="AlphaFoldDB" id="A0ABD4Q5T6"/>
<dbReference type="PANTHER" id="PTHR42865">
    <property type="entry name" value="PROTON/GLUTAMATE-ASPARTATE SYMPORTER"/>
    <property type="match status" value="1"/>
</dbReference>
<gene>
    <name evidence="7" type="ORF">J8J21_22700</name>
</gene>
<keyword evidence="6" id="KW-0472">Membrane</keyword>
<dbReference type="InterPro" id="IPR036458">
    <property type="entry name" value="Na:dicarbo_symporter_sf"/>
</dbReference>
<comment type="caution">
    <text evidence="7">The sequence shown here is derived from an EMBL/GenBank/DDBJ whole genome shotgun (WGS) entry which is preliminary data.</text>
</comment>
<dbReference type="InterPro" id="IPR001991">
    <property type="entry name" value="Na-dicarboxylate_symporter"/>
</dbReference>
<evidence type="ECO:0000313" key="8">
    <source>
        <dbReference type="Proteomes" id="UP000671119"/>
    </source>
</evidence>
<keyword evidence="4" id="KW-0812">Transmembrane</keyword>
<accession>A0ABD4Q5T6</accession>
<evidence type="ECO:0000256" key="4">
    <source>
        <dbReference type="ARBA" id="ARBA00022692"/>
    </source>
</evidence>
<comment type="subcellular location">
    <subcellularLocation>
        <location evidence="1">Cell membrane</location>
        <topology evidence="1">Multi-pass membrane protein</topology>
    </subcellularLocation>
</comment>
<dbReference type="PANTHER" id="PTHR42865:SF7">
    <property type="entry name" value="PROTON_GLUTAMATE-ASPARTATE SYMPORTER"/>
    <property type="match status" value="1"/>
</dbReference>
<evidence type="ECO:0000256" key="1">
    <source>
        <dbReference type="ARBA" id="ARBA00004651"/>
    </source>
</evidence>
<dbReference type="Pfam" id="PF00375">
    <property type="entry name" value="SDF"/>
    <property type="match status" value="1"/>
</dbReference>